<reference evidence="2 3" key="1">
    <citation type="submission" date="2020-07" db="EMBL/GenBank/DDBJ databases">
        <title>Sequencing the genomes of 1000 actinobacteria strains.</title>
        <authorList>
            <person name="Klenk H.-P."/>
        </authorList>
    </citation>
    <scope>NUCLEOTIDE SEQUENCE [LARGE SCALE GENOMIC DNA]</scope>
    <source>
        <strain evidence="2 3">DSM 18248</strain>
    </source>
</reference>
<evidence type="ECO:0000313" key="3">
    <source>
        <dbReference type="Proteomes" id="UP000537326"/>
    </source>
</evidence>
<accession>A0A7Y9YFY0</accession>
<keyword evidence="3" id="KW-1185">Reference proteome</keyword>
<feature type="transmembrane region" description="Helical" evidence="1">
    <location>
        <begin position="291"/>
        <end position="312"/>
    </location>
</feature>
<protein>
    <submittedName>
        <fullName evidence="2">Uncharacterized protein</fullName>
    </submittedName>
</protein>
<evidence type="ECO:0000256" key="1">
    <source>
        <dbReference type="SAM" id="Phobius"/>
    </source>
</evidence>
<dbReference type="AlphaFoldDB" id="A0A7Y9YFY0"/>
<dbReference type="Proteomes" id="UP000537326">
    <property type="component" value="Unassembled WGS sequence"/>
</dbReference>
<keyword evidence="1" id="KW-1133">Transmembrane helix</keyword>
<feature type="transmembrane region" description="Helical" evidence="1">
    <location>
        <begin position="190"/>
        <end position="208"/>
    </location>
</feature>
<dbReference type="EMBL" id="JACBZI010000001">
    <property type="protein sequence ID" value="NYI11506.1"/>
    <property type="molecule type" value="Genomic_DNA"/>
</dbReference>
<comment type="caution">
    <text evidence="2">The sequence shown here is derived from an EMBL/GenBank/DDBJ whole genome shotgun (WGS) entry which is preliminary data.</text>
</comment>
<gene>
    <name evidence="2" type="ORF">BKA05_003021</name>
</gene>
<name>A0A7Y9YFY0_9ACTN</name>
<feature type="transmembrane region" description="Helical" evidence="1">
    <location>
        <begin position="61"/>
        <end position="80"/>
    </location>
</feature>
<feature type="transmembrane region" description="Helical" evidence="1">
    <location>
        <begin position="87"/>
        <end position="106"/>
    </location>
</feature>
<keyword evidence="1" id="KW-0472">Membrane</keyword>
<feature type="transmembrane region" description="Helical" evidence="1">
    <location>
        <begin position="318"/>
        <end position="338"/>
    </location>
</feature>
<feature type="transmembrane region" description="Helical" evidence="1">
    <location>
        <begin position="157"/>
        <end position="178"/>
    </location>
</feature>
<feature type="transmembrane region" description="Helical" evidence="1">
    <location>
        <begin position="220"/>
        <end position="244"/>
    </location>
</feature>
<evidence type="ECO:0000313" key="2">
    <source>
        <dbReference type="EMBL" id="NYI11506.1"/>
    </source>
</evidence>
<feature type="transmembrane region" description="Helical" evidence="1">
    <location>
        <begin position="264"/>
        <end position="284"/>
    </location>
</feature>
<organism evidence="2 3">
    <name type="scientific">Nocardioides marinus</name>
    <dbReference type="NCBI Taxonomy" id="374514"/>
    <lineage>
        <taxon>Bacteria</taxon>
        <taxon>Bacillati</taxon>
        <taxon>Actinomycetota</taxon>
        <taxon>Actinomycetes</taxon>
        <taxon>Propionibacteriales</taxon>
        <taxon>Nocardioidaceae</taxon>
        <taxon>Nocardioides</taxon>
    </lineage>
</organism>
<keyword evidence="1" id="KW-0812">Transmembrane</keyword>
<feature type="transmembrane region" description="Helical" evidence="1">
    <location>
        <begin position="112"/>
        <end position="136"/>
    </location>
</feature>
<sequence length="346" mass="35628">MALALTATQLTSGLISTVIVDQWLVRGARGLPSGRALAQIALGGATVMLTIGFAFDQVPVGIIAASVAPACIYEVIRVQLAIAGKVLRLLASSSAAPALVGVSAMLTQSADAVAAGYSAGVLIACTWGIFGASSWLDSDGDAPFDSAFSIRRGLTYALDYLSSVGYGHLVVLVSSLLLPSVAAAGLRLTQSLFALPGIALIGVRVVVLRKWAEGLSLRSYFRFVAIASLGTSCASAVSLILVWACAGVLDPDLESIVRETSTPLAIQSVLLGSGTLGGLALKALGMPRLLVVVRVAVVTVSALVVALLLIYFRSSASAAWGLAFGTALGAVIWNVSLWNRMRPCEQ</sequence>
<proteinExistence type="predicted"/>